<feature type="domain" description="SET" evidence="1">
    <location>
        <begin position="75"/>
        <end position="196"/>
    </location>
</feature>
<sequence length="472" mass="49719">MPILQQKTGSEPANVELVLTEDLSNGAEPCKVRVLNQVNAEQPKPFEYITSRENDASNLEDDCSQKLSNIARPDSFFQVFYANPVKGWALQTLGPIDDGTPIFEYTGVLSKAADIGTEMKQCDDYIIGFTHNGENYVLDAFRKGNLARFINHCCRPNCRAMLAKISNDGDDRHVPRVLIYALRDIRPGEELTMDYGQQWWNAKSGTVSCTCKHRMCKYGEELSNQMNESIQLLDECSISSKSVDDGSVGKAKNVNAIATKAANGKAVAIKAVGGQFAFKSVEGQEIAVKSVEGQTIAAKSVEGQAVAVKEIAAKSVEGQAVAVKEIAVKAITAKSVEGQTIAAKSVQGQAVAVKAIAAKSVEGQTIAAKSVEGQAIAAKSVDGQVIATIAAKSVDAQTVAVKSVDGGVIAAKSVAERKQFATKSVATAGTGKGVNERATAKKAVAMKAVAGGCAVATKCVVGRTVAIKTVEG</sequence>
<dbReference type="AlphaFoldDB" id="A0ABD2KXE8"/>
<dbReference type="Gene3D" id="2.170.270.10">
    <property type="entry name" value="SET domain"/>
    <property type="match status" value="1"/>
</dbReference>
<reference evidence="2 3" key="1">
    <citation type="submission" date="2024-10" db="EMBL/GenBank/DDBJ databases">
        <authorList>
            <person name="Kim D."/>
        </authorList>
    </citation>
    <scope>NUCLEOTIDE SEQUENCE [LARGE SCALE GENOMIC DNA]</scope>
    <source>
        <strain evidence="2">BH-2024</strain>
    </source>
</reference>
<organism evidence="2 3">
    <name type="scientific">Heterodera trifolii</name>
    <dbReference type="NCBI Taxonomy" id="157864"/>
    <lineage>
        <taxon>Eukaryota</taxon>
        <taxon>Metazoa</taxon>
        <taxon>Ecdysozoa</taxon>
        <taxon>Nematoda</taxon>
        <taxon>Chromadorea</taxon>
        <taxon>Rhabditida</taxon>
        <taxon>Tylenchina</taxon>
        <taxon>Tylenchomorpha</taxon>
        <taxon>Tylenchoidea</taxon>
        <taxon>Heteroderidae</taxon>
        <taxon>Heteroderinae</taxon>
        <taxon>Heterodera</taxon>
    </lineage>
</organism>
<evidence type="ECO:0000313" key="2">
    <source>
        <dbReference type="EMBL" id="KAL3107533.1"/>
    </source>
</evidence>
<dbReference type="SMART" id="SM00317">
    <property type="entry name" value="SET"/>
    <property type="match status" value="1"/>
</dbReference>
<dbReference type="PROSITE" id="PS50280">
    <property type="entry name" value="SET"/>
    <property type="match status" value="1"/>
</dbReference>
<dbReference type="PANTHER" id="PTHR46307:SF4">
    <property type="entry name" value="G9A, ISOFORM B"/>
    <property type="match status" value="1"/>
</dbReference>
<gene>
    <name evidence="2" type="ORF">niasHT_014250</name>
</gene>
<proteinExistence type="predicted"/>
<evidence type="ECO:0000259" key="1">
    <source>
        <dbReference type="PROSITE" id="PS50280"/>
    </source>
</evidence>
<dbReference type="PANTHER" id="PTHR46307">
    <property type="entry name" value="G9A, ISOFORM B"/>
    <property type="match status" value="1"/>
</dbReference>
<dbReference type="InterPro" id="IPR001214">
    <property type="entry name" value="SET_dom"/>
</dbReference>
<dbReference type="Proteomes" id="UP001620626">
    <property type="component" value="Unassembled WGS sequence"/>
</dbReference>
<dbReference type="InterPro" id="IPR046341">
    <property type="entry name" value="SET_dom_sf"/>
</dbReference>
<protein>
    <recommendedName>
        <fullName evidence="1">SET domain-containing protein</fullName>
    </recommendedName>
</protein>
<accession>A0ABD2KXE8</accession>
<keyword evidence="3" id="KW-1185">Reference proteome</keyword>
<comment type="caution">
    <text evidence="2">The sequence shown here is derived from an EMBL/GenBank/DDBJ whole genome shotgun (WGS) entry which is preliminary data.</text>
</comment>
<dbReference type="SUPFAM" id="SSF82199">
    <property type="entry name" value="SET domain"/>
    <property type="match status" value="1"/>
</dbReference>
<dbReference type="EMBL" id="JBICBT010000616">
    <property type="protein sequence ID" value="KAL3107533.1"/>
    <property type="molecule type" value="Genomic_DNA"/>
</dbReference>
<name>A0ABD2KXE8_9BILA</name>
<dbReference type="Pfam" id="PF00856">
    <property type="entry name" value="SET"/>
    <property type="match status" value="1"/>
</dbReference>
<dbReference type="InterPro" id="IPR043550">
    <property type="entry name" value="EHMT1/EHMT2"/>
</dbReference>
<evidence type="ECO:0000313" key="3">
    <source>
        <dbReference type="Proteomes" id="UP001620626"/>
    </source>
</evidence>